<comment type="similarity">
    <text evidence="1">Belongs to the short-chain dehydrogenases/reductases (SDR) family.</text>
</comment>
<evidence type="ECO:0000256" key="2">
    <source>
        <dbReference type="ARBA" id="ARBA00023002"/>
    </source>
</evidence>
<dbReference type="Gene3D" id="3.40.50.720">
    <property type="entry name" value="NAD(P)-binding Rossmann-like Domain"/>
    <property type="match status" value="1"/>
</dbReference>
<dbReference type="AlphaFoldDB" id="A0A383AKC3"/>
<dbReference type="PROSITE" id="PS00061">
    <property type="entry name" value="ADH_SHORT"/>
    <property type="match status" value="1"/>
</dbReference>
<evidence type="ECO:0000313" key="3">
    <source>
        <dbReference type="EMBL" id="SVE07635.1"/>
    </source>
</evidence>
<accession>A0A383AKC3</accession>
<sequence>MDLENKVALVTGAGVRIGQAVAVKLGQLGMRLVIHYHHSEEGAKQTIQRLPGKKSRHLVLQADLKDVSAIEELVHKAEKQAGPVSVLVNNAAEFFPTPLFSVAEKEWDHLLALNLKAPFFLSQALGENMKSSGEGKIINMVDVSAERPWKSFLPYCASKAALISLTKGLARALSPEVQVNGIAPGTVLPPPEHIEMDLTASVENSLLKRIGKVEDIVQAVEYLLQSDFVTGTILPVDGGRSIY</sequence>
<dbReference type="EMBL" id="UINC01192476">
    <property type="protein sequence ID" value="SVE07635.1"/>
    <property type="molecule type" value="Genomic_DNA"/>
</dbReference>
<keyword evidence="2" id="KW-0560">Oxidoreductase</keyword>
<evidence type="ECO:0008006" key="4">
    <source>
        <dbReference type="Google" id="ProtNLM"/>
    </source>
</evidence>
<dbReference type="GO" id="GO:0016491">
    <property type="term" value="F:oxidoreductase activity"/>
    <property type="evidence" value="ECO:0007669"/>
    <property type="project" value="UniProtKB-KW"/>
</dbReference>
<organism evidence="3">
    <name type="scientific">marine metagenome</name>
    <dbReference type="NCBI Taxonomy" id="408172"/>
    <lineage>
        <taxon>unclassified sequences</taxon>
        <taxon>metagenomes</taxon>
        <taxon>ecological metagenomes</taxon>
    </lineage>
</organism>
<dbReference type="PRINTS" id="PR00080">
    <property type="entry name" value="SDRFAMILY"/>
</dbReference>
<dbReference type="PRINTS" id="PR00081">
    <property type="entry name" value="GDHRDH"/>
</dbReference>
<evidence type="ECO:0000256" key="1">
    <source>
        <dbReference type="ARBA" id="ARBA00006484"/>
    </source>
</evidence>
<reference evidence="3" key="1">
    <citation type="submission" date="2018-05" db="EMBL/GenBank/DDBJ databases">
        <authorList>
            <person name="Lanie J.A."/>
            <person name="Ng W.-L."/>
            <person name="Kazmierczak K.M."/>
            <person name="Andrzejewski T.M."/>
            <person name="Davidsen T.M."/>
            <person name="Wayne K.J."/>
            <person name="Tettelin H."/>
            <person name="Glass J.I."/>
            <person name="Rusch D."/>
            <person name="Podicherti R."/>
            <person name="Tsui H.-C.T."/>
            <person name="Winkler M.E."/>
        </authorList>
    </citation>
    <scope>NUCLEOTIDE SEQUENCE</scope>
</reference>
<protein>
    <recommendedName>
        <fullName evidence="4">Short-chain dehydrogenase</fullName>
    </recommendedName>
</protein>
<gene>
    <name evidence="3" type="ORF">METZ01_LOCUS460489</name>
</gene>
<dbReference type="Pfam" id="PF00106">
    <property type="entry name" value="adh_short"/>
    <property type="match status" value="1"/>
</dbReference>
<dbReference type="SUPFAM" id="SSF51735">
    <property type="entry name" value="NAD(P)-binding Rossmann-fold domains"/>
    <property type="match status" value="1"/>
</dbReference>
<name>A0A383AKC3_9ZZZZ</name>
<proteinExistence type="inferred from homology"/>
<dbReference type="InterPro" id="IPR020904">
    <property type="entry name" value="Sc_DH/Rdtase_CS"/>
</dbReference>
<dbReference type="PANTHER" id="PTHR43639">
    <property type="entry name" value="OXIDOREDUCTASE, SHORT-CHAIN DEHYDROGENASE/REDUCTASE FAMILY (AFU_ORTHOLOGUE AFUA_5G02870)"/>
    <property type="match status" value="1"/>
</dbReference>
<dbReference type="InterPro" id="IPR002347">
    <property type="entry name" value="SDR_fam"/>
</dbReference>
<dbReference type="InterPro" id="IPR036291">
    <property type="entry name" value="NAD(P)-bd_dom_sf"/>
</dbReference>
<dbReference type="PANTHER" id="PTHR43639:SF1">
    <property type="entry name" value="SHORT-CHAIN DEHYDROGENASE_REDUCTASE FAMILY PROTEIN"/>
    <property type="match status" value="1"/>
</dbReference>